<dbReference type="Gene3D" id="3.40.50.720">
    <property type="entry name" value="NAD(P)-binding Rossmann-like Domain"/>
    <property type="match status" value="1"/>
</dbReference>
<gene>
    <name evidence="6" type="ORF">SCD92_11575</name>
</gene>
<evidence type="ECO:0000259" key="5">
    <source>
        <dbReference type="SMART" id="SM00822"/>
    </source>
</evidence>
<feature type="domain" description="Ketoreductase" evidence="5">
    <location>
        <begin position="6"/>
        <end position="152"/>
    </location>
</feature>
<dbReference type="Proteomes" id="UP001273505">
    <property type="component" value="Unassembled WGS sequence"/>
</dbReference>
<dbReference type="InterPro" id="IPR057326">
    <property type="entry name" value="KR_dom"/>
</dbReference>
<comment type="similarity">
    <text evidence="1 4">Belongs to the short-chain dehydrogenases/reductases (SDR) family.</text>
</comment>
<dbReference type="EMBL" id="JAXAFO010000018">
    <property type="protein sequence ID" value="MDX6850002.1"/>
    <property type="molecule type" value="Genomic_DNA"/>
</dbReference>
<dbReference type="InterPro" id="IPR036291">
    <property type="entry name" value="NAD(P)-bd_dom_sf"/>
</dbReference>
<dbReference type="PRINTS" id="PR00080">
    <property type="entry name" value="SDRFAMILY"/>
</dbReference>
<dbReference type="SUPFAM" id="SSF51735">
    <property type="entry name" value="NAD(P)-binding Rossmann-fold domains"/>
    <property type="match status" value="1"/>
</dbReference>
<proteinExistence type="inferred from homology"/>
<organism evidence="6 7">
    <name type="scientific">Gilvimarinus gilvus</name>
    <dbReference type="NCBI Taxonomy" id="3058038"/>
    <lineage>
        <taxon>Bacteria</taxon>
        <taxon>Pseudomonadati</taxon>
        <taxon>Pseudomonadota</taxon>
        <taxon>Gammaproteobacteria</taxon>
        <taxon>Cellvibrionales</taxon>
        <taxon>Cellvibrionaceae</taxon>
        <taxon>Gilvimarinus</taxon>
    </lineage>
</organism>
<reference evidence="6 7" key="1">
    <citation type="submission" date="2023-11" db="EMBL/GenBank/DDBJ databases">
        <title>Gilvimarinus fulvus sp. nov., isolated from the surface of Kelp.</title>
        <authorList>
            <person name="Sun Y.Y."/>
            <person name="Gong Y."/>
            <person name="Du Z.J."/>
        </authorList>
    </citation>
    <scope>NUCLEOTIDE SEQUENCE [LARGE SCALE GENOMIC DNA]</scope>
    <source>
        <strain evidence="6 7">SDUM040013</strain>
    </source>
</reference>
<dbReference type="RefSeq" id="WP_302722532.1">
    <property type="nucleotide sequence ID" value="NZ_JAULRU010000569.1"/>
</dbReference>
<evidence type="ECO:0000256" key="2">
    <source>
        <dbReference type="ARBA" id="ARBA00022857"/>
    </source>
</evidence>
<dbReference type="InterPro" id="IPR002347">
    <property type="entry name" value="SDR_fam"/>
</dbReference>
<accession>A0ABU4RYM7</accession>
<dbReference type="Pfam" id="PF00106">
    <property type="entry name" value="adh_short"/>
    <property type="match status" value="1"/>
</dbReference>
<sequence length="236" mass="25058">MNLNNKTVLVTGANRGLGQALVQELLTCGVSKVYAAARTPASITTHDARVTAVALDVTDSASIRQLANELTDLDLVINNAGVIRFGDLLNASDDDFDHCFEVNLKGLWHVSQAFTAALSRGNGGAICNILSLLSLASMPGLAAYNASKAAAWSVTQSLRGTLKAHKIEVHAAYPGAIDTDMVAGIEMDKGNPADIAKDIVSGISQNQEDIYPGYAQQVYDVWKTDHKAVEREFAAT</sequence>
<dbReference type="PROSITE" id="PS00061">
    <property type="entry name" value="ADH_SHORT"/>
    <property type="match status" value="1"/>
</dbReference>
<protein>
    <submittedName>
        <fullName evidence="6">SDR family NAD(P)-dependent oxidoreductase</fullName>
    </submittedName>
</protein>
<dbReference type="SMART" id="SM00822">
    <property type="entry name" value="PKS_KR"/>
    <property type="match status" value="1"/>
</dbReference>
<evidence type="ECO:0000256" key="1">
    <source>
        <dbReference type="ARBA" id="ARBA00006484"/>
    </source>
</evidence>
<evidence type="ECO:0000256" key="4">
    <source>
        <dbReference type="RuleBase" id="RU000363"/>
    </source>
</evidence>
<evidence type="ECO:0000313" key="6">
    <source>
        <dbReference type="EMBL" id="MDX6850002.1"/>
    </source>
</evidence>
<dbReference type="InterPro" id="IPR020904">
    <property type="entry name" value="Sc_DH/Rdtase_CS"/>
</dbReference>
<keyword evidence="3" id="KW-0560">Oxidoreductase</keyword>
<keyword evidence="7" id="KW-1185">Reference proteome</keyword>
<dbReference type="PANTHER" id="PTHR43391">
    <property type="entry name" value="RETINOL DEHYDROGENASE-RELATED"/>
    <property type="match status" value="1"/>
</dbReference>
<dbReference type="PRINTS" id="PR00081">
    <property type="entry name" value="GDHRDH"/>
</dbReference>
<dbReference type="PANTHER" id="PTHR43391:SF14">
    <property type="entry name" value="DEHYDROGENASE_REDUCTASE SDR FAMILY PROTEIN 7-LIKE"/>
    <property type="match status" value="1"/>
</dbReference>
<keyword evidence="2" id="KW-0521">NADP</keyword>
<evidence type="ECO:0000256" key="3">
    <source>
        <dbReference type="ARBA" id="ARBA00023002"/>
    </source>
</evidence>
<evidence type="ECO:0000313" key="7">
    <source>
        <dbReference type="Proteomes" id="UP001273505"/>
    </source>
</evidence>
<name>A0ABU4RYM7_9GAMM</name>
<comment type="caution">
    <text evidence="6">The sequence shown here is derived from an EMBL/GenBank/DDBJ whole genome shotgun (WGS) entry which is preliminary data.</text>
</comment>